<dbReference type="InterPro" id="IPR029068">
    <property type="entry name" value="Glyas_Bleomycin-R_OHBP_Dase"/>
</dbReference>
<dbReference type="CDD" id="cd06588">
    <property type="entry name" value="PhnB_like"/>
    <property type="match status" value="1"/>
</dbReference>
<dbReference type="InterPro" id="IPR004360">
    <property type="entry name" value="Glyas_Fos-R_dOase_dom"/>
</dbReference>
<evidence type="ECO:0000259" key="1">
    <source>
        <dbReference type="Pfam" id="PF00903"/>
    </source>
</evidence>
<protein>
    <submittedName>
        <fullName evidence="2">VOC family protein</fullName>
    </submittedName>
</protein>
<dbReference type="PANTHER" id="PTHR33990:SF1">
    <property type="entry name" value="PROTEIN YJDN"/>
    <property type="match status" value="1"/>
</dbReference>
<feature type="domain" description="Glyoxalase/fosfomycin resistance/dioxygenase" evidence="1">
    <location>
        <begin position="10"/>
        <end position="134"/>
    </location>
</feature>
<gene>
    <name evidence="2" type="ORF">DI616_10605</name>
</gene>
<organism evidence="2 3">
    <name type="scientific">Paracoccus denitrificans</name>
    <dbReference type="NCBI Taxonomy" id="266"/>
    <lineage>
        <taxon>Bacteria</taxon>
        <taxon>Pseudomonadati</taxon>
        <taxon>Pseudomonadota</taxon>
        <taxon>Alphaproteobacteria</taxon>
        <taxon>Rhodobacterales</taxon>
        <taxon>Paracoccaceae</taxon>
        <taxon>Paracoccus</taxon>
    </lineage>
</organism>
<reference evidence="2 3" key="1">
    <citation type="journal article" date="2017" name="Nat. Commun.">
        <title>In situ click chemistry generation of cyclooxygenase-2 inhibitors.</title>
        <authorList>
            <person name="Bhardwaj A."/>
            <person name="Kaur J."/>
            <person name="Wuest M."/>
            <person name="Wuest F."/>
        </authorList>
    </citation>
    <scope>NUCLEOTIDE SEQUENCE [LARGE SCALE GENOMIC DNA]</scope>
    <source>
        <strain evidence="2">S2_012_000_R3_94</strain>
    </source>
</reference>
<dbReference type="EMBL" id="VAFL01000007">
    <property type="protein sequence ID" value="TKW66401.1"/>
    <property type="molecule type" value="Genomic_DNA"/>
</dbReference>
<sequence>MTFTPYLSFQGQAADAFTFYGEVFGATPVLNRFSDIPEGEGMPPLPDEMKSWIMHAQITRDDGAMLMGADMPPQFGGQKQAGVSVSVWRAEAAEAQALFDKLADGGEVTMPFSETFFSKGFGMCRDRFGTTWMVTTGDPAQA</sequence>
<comment type="caution">
    <text evidence="2">The sequence shown here is derived from an EMBL/GenBank/DDBJ whole genome shotgun (WGS) entry which is preliminary data.</text>
</comment>
<accession>A0A533I6Q3</accession>
<proteinExistence type="predicted"/>
<name>A0A533I6Q3_PARDE</name>
<dbReference type="PANTHER" id="PTHR33990">
    <property type="entry name" value="PROTEIN YJDN-RELATED"/>
    <property type="match status" value="1"/>
</dbReference>
<dbReference type="Pfam" id="PF00903">
    <property type="entry name" value="Glyoxalase"/>
    <property type="match status" value="1"/>
</dbReference>
<evidence type="ECO:0000313" key="3">
    <source>
        <dbReference type="Proteomes" id="UP000315344"/>
    </source>
</evidence>
<dbReference type="AlphaFoldDB" id="A0A533I6Q3"/>
<dbReference type="Gene3D" id="3.10.180.10">
    <property type="entry name" value="2,3-Dihydroxybiphenyl 1,2-Dioxygenase, domain 1"/>
    <property type="match status" value="1"/>
</dbReference>
<dbReference type="SUPFAM" id="SSF54593">
    <property type="entry name" value="Glyoxalase/Bleomycin resistance protein/Dihydroxybiphenyl dioxygenase"/>
    <property type="match status" value="1"/>
</dbReference>
<evidence type="ECO:0000313" key="2">
    <source>
        <dbReference type="EMBL" id="TKW66401.1"/>
    </source>
</evidence>
<dbReference type="Proteomes" id="UP000315344">
    <property type="component" value="Unassembled WGS sequence"/>
</dbReference>
<dbReference type="InterPro" id="IPR028973">
    <property type="entry name" value="PhnB-like"/>
</dbReference>